<comment type="caution">
    <text evidence="3">The sequence shown here is derived from an EMBL/GenBank/DDBJ whole genome shotgun (WGS) entry which is preliminary data.</text>
</comment>
<accession>A0A1F6CBW3</accession>
<dbReference type="Pfam" id="PF14827">
    <property type="entry name" value="dCache_3"/>
    <property type="match status" value="1"/>
</dbReference>
<keyword evidence="1" id="KW-1133">Transmembrane helix</keyword>
<evidence type="ECO:0000256" key="1">
    <source>
        <dbReference type="SAM" id="Phobius"/>
    </source>
</evidence>
<protein>
    <recommendedName>
        <fullName evidence="2">Double Cache domain-containing protein</fullName>
    </recommendedName>
</protein>
<organism evidence="3 4">
    <name type="scientific">Handelsmanbacteria sp. (strain RIFCSPLOWO2_12_FULL_64_10)</name>
    <dbReference type="NCBI Taxonomy" id="1817868"/>
    <lineage>
        <taxon>Bacteria</taxon>
        <taxon>Candidatus Handelsmaniibacteriota</taxon>
    </lineage>
</organism>
<reference evidence="3 4" key="1">
    <citation type="journal article" date="2016" name="Nat. Commun.">
        <title>Thousands of microbial genomes shed light on interconnected biogeochemical processes in an aquifer system.</title>
        <authorList>
            <person name="Anantharaman K."/>
            <person name="Brown C.T."/>
            <person name="Hug L.A."/>
            <person name="Sharon I."/>
            <person name="Castelle C.J."/>
            <person name="Probst A.J."/>
            <person name="Thomas B.C."/>
            <person name="Singh A."/>
            <person name="Wilkins M.J."/>
            <person name="Karaoz U."/>
            <person name="Brodie E.L."/>
            <person name="Williams K.H."/>
            <person name="Hubbard S.S."/>
            <person name="Banfield J.F."/>
        </authorList>
    </citation>
    <scope>NUCLEOTIDE SEQUENCE [LARGE SCALE GENOMIC DNA]</scope>
    <source>
        <strain evidence="4">RIFCSPLOWO2_12_FULL_64_10</strain>
    </source>
</reference>
<dbReference type="InterPro" id="IPR029151">
    <property type="entry name" value="Sensor-like_sf"/>
</dbReference>
<name>A0A1F6CBW3_HANXR</name>
<sequence length="264" mass="29334">MLRLRLRGRITLYFSCLVLGLVASLFVVLGRWAEERAHEVASQELRTTQKVFLEYLRLRYKDLTSRCRLLADSPRLIAAVDTHDPPTVLDIAQTLQEDLRSDLFTVTDRRGIALARTDMPELRGVDISAQPLIQKALAGEEEAGPLGQGGQLYQVASAPLFDPQSRSIIGTLSIGFRIDNVLAGILKQVTQSDIVFAQEGQVTASTLPPEEWPEVSRALEQVLLGRGATSEVSEIRVGERRYQGRWGDLPDAARRTVGVYVILR</sequence>
<evidence type="ECO:0000313" key="3">
    <source>
        <dbReference type="EMBL" id="OGG46676.1"/>
    </source>
</evidence>
<evidence type="ECO:0000259" key="2">
    <source>
        <dbReference type="Pfam" id="PF14827"/>
    </source>
</evidence>
<dbReference type="SUPFAM" id="SSF103190">
    <property type="entry name" value="Sensory domain-like"/>
    <property type="match status" value="1"/>
</dbReference>
<evidence type="ECO:0000313" key="4">
    <source>
        <dbReference type="Proteomes" id="UP000178606"/>
    </source>
</evidence>
<dbReference type="Gene3D" id="3.30.450.20">
    <property type="entry name" value="PAS domain"/>
    <property type="match status" value="1"/>
</dbReference>
<dbReference type="AlphaFoldDB" id="A0A1F6CBW3"/>
<feature type="transmembrane region" description="Helical" evidence="1">
    <location>
        <begin position="12"/>
        <end position="33"/>
    </location>
</feature>
<proteinExistence type="predicted"/>
<dbReference type="InterPro" id="IPR029150">
    <property type="entry name" value="dCache_3"/>
</dbReference>
<dbReference type="Proteomes" id="UP000178606">
    <property type="component" value="Unassembled WGS sequence"/>
</dbReference>
<feature type="domain" description="Double Cache" evidence="2">
    <location>
        <begin position="43"/>
        <end position="206"/>
    </location>
</feature>
<keyword evidence="1" id="KW-0812">Transmembrane</keyword>
<gene>
    <name evidence="3" type="ORF">A3F84_25070</name>
</gene>
<keyword evidence="1" id="KW-0472">Membrane</keyword>
<dbReference type="EMBL" id="MFKF01000288">
    <property type="protein sequence ID" value="OGG46676.1"/>
    <property type="molecule type" value="Genomic_DNA"/>
</dbReference>